<evidence type="ECO:0000313" key="7">
    <source>
        <dbReference type="EMBL" id="ORX91463.1"/>
    </source>
</evidence>
<dbReference type="PROSITE" id="PS00455">
    <property type="entry name" value="AMP_BINDING"/>
    <property type="match status" value="1"/>
</dbReference>
<dbReference type="PANTHER" id="PTHR43201">
    <property type="entry name" value="ACYL-COA SYNTHETASE"/>
    <property type="match status" value="1"/>
</dbReference>
<gene>
    <name evidence="7" type="ORF">K493DRAFT_264503</name>
</gene>
<feature type="domain" description="AMP-binding enzyme C-terminal" evidence="6">
    <location>
        <begin position="415"/>
        <end position="490"/>
    </location>
</feature>
<dbReference type="OrthoDB" id="3633556at2759"/>
<dbReference type="InParanoid" id="A0A1Y1Y0B9"/>
<dbReference type="EMBL" id="MCFE01000320">
    <property type="protein sequence ID" value="ORX91463.1"/>
    <property type="molecule type" value="Genomic_DNA"/>
</dbReference>
<evidence type="ECO:0000256" key="3">
    <source>
        <dbReference type="ARBA" id="ARBA00022741"/>
    </source>
</evidence>
<dbReference type="InterPro" id="IPR000873">
    <property type="entry name" value="AMP-dep_synth/lig_dom"/>
</dbReference>
<protein>
    <submittedName>
        <fullName evidence="7">Acetyl-CoA synthetase-like protein</fullName>
    </submittedName>
</protein>
<accession>A0A1Y1Y0B9</accession>
<dbReference type="InterPro" id="IPR045851">
    <property type="entry name" value="AMP-bd_C_sf"/>
</dbReference>
<dbReference type="InterPro" id="IPR045310">
    <property type="entry name" value="Pcs60-like"/>
</dbReference>
<organism evidence="7 8">
    <name type="scientific">Basidiobolus meristosporus CBS 931.73</name>
    <dbReference type="NCBI Taxonomy" id="1314790"/>
    <lineage>
        <taxon>Eukaryota</taxon>
        <taxon>Fungi</taxon>
        <taxon>Fungi incertae sedis</taxon>
        <taxon>Zoopagomycota</taxon>
        <taxon>Entomophthoromycotina</taxon>
        <taxon>Basidiobolomycetes</taxon>
        <taxon>Basidiobolales</taxon>
        <taxon>Basidiobolaceae</taxon>
        <taxon>Basidiobolus</taxon>
    </lineage>
</organism>
<feature type="domain" description="AMP-dependent synthetase/ligase" evidence="5">
    <location>
        <begin position="13"/>
        <end position="364"/>
    </location>
</feature>
<keyword evidence="3" id="KW-0547">Nucleotide-binding</keyword>
<dbReference type="Pfam" id="PF13193">
    <property type="entry name" value="AMP-binding_C"/>
    <property type="match status" value="1"/>
</dbReference>
<dbReference type="STRING" id="1314790.A0A1Y1Y0B9"/>
<dbReference type="InterPro" id="IPR025110">
    <property type="entry name" value="AMP-bd_C"/>
</dbReference>
<dbReference type="FunCoup" id="A0A1Y1Y0B9">
    <property type="interactions" value="485"/>
</dbReference>
<dbReference type="GO" id="GO:0005524">
    <property type="term" value="F:ATP binding"/>
    <property type="evidence" value="ECO:0007669"/>
    <property type="project" value="UniProtKB-KW"/>
</dbReference>
<dbReference type="Gene3D" id="3.30.300.30">
    <property type="match status" value="1"/>
</dbReference>
<evidence type="ECO:0000256" key="2">
    <source>
        <dbReference type="ARBA" id="ARBA00022598"/>
    </source>
</evidence>
<keyword evidence="2" id="KW-0436">Ligase</keyword>
<evidence type="ECO:0000259" key="6">
    <source>
        <dbReference type="Pfam" id="PF13193"/>
    </source>
</evidence>
<proteinExistence type="inferred from homology"/>
<evidence type="ECO:0000313" key="8">
    <source>
        <dbReference type="Proteomes" id="UP000193498"/>
    </source>
</evidence>
<dbReference type="Gene3D" id="3.40.50.12780">
    <property type="entry name" value="N-terminal domain of ligase-like"/>
    <property type="match status" value="1"/>
</dbReference>
<evidence type="ECO:0000256" key="4">
    <source>
        <dbReference type="ARBA" id="ARBA00022840"/>
    </source>
</evidence>
<dbReference type="InterPro" id="IPR020845">
    <property type="entry name" value="AMP-binding_CS"/>
</dbReference>
<dbReference type="GO" id="GO:0006631">
    <property type="term" value="P:fatty acid metabolic process"/>
    <property type="evidence" value="ECO:0007669"/>
    <property type="project" value="TreeGrafter"/>
</dbReference>
<dbReference type="InterPro" id="IPR042099">
    <property type="entry name" value="ANL_N_sf"/>
</dbReference>
<evidence type="ECO:0000259" key="5">
    <source>
        <dbReference type="Pfam" id="PF00501"/>
    </source>
</evidence>
<reference evidence="7 8" key="1">
    <citation type="submission" date="2016-07" db="EMBL/GenBank/DDBJ databases">
        <title>Pervasive Adenine N6-methylation of Active Genes in Fungi.</title>
        <authorList>
            <consortium name="DOE Joint Genome Institute"/>
            <person name="Mondo S.J."/>
            <person name="Dannebaum R.O."/>
            <person name="Kuo R.C."/>
            <person name="Labutti K."/>
            <person name="Haridas S."/>
            <person name="Kuo A."/>
            <person name="Salamov A."/>
            <person name="Ahrendt S.R."/>
            <person name="Lipzen A."/>
            <person name="Sullivan W."/>
            <person name="Andreopoulos W.B."/>
            <person name="Clum A."/>
            <person name="Lindquist E."/>
            <person name="Daum C."/>
            <person name="Ramamoorthy G.K."/>
            <person name="Gryganskyi A."/>
            <person name="Culley D."/>
            <person name="Magnuson J.K."/>
            <person name="James T.Y."/>
            <person name="O'Malley M.A."/>
            <person name="Stajich J.E."/>
            <person name="Spatafora J.W."/>
            <person name="Visel A."/>
            <person name="Grigoriev I.V."/>
        </authorList>
    </citation>
    <scope>NUCLEOTIDE SEQUENCE [LARGE SCALE GENOMIC DNA]</scope>
    <source>
        <strain evidence="7 8">CBS 931.73</strain>
    </source>
</reference>
<dbReference type="AlphaFoldDB" id="A0A1Y1Y0B9"/>
<comment type="caution">
    <text evidence="7">The sequence shown here is derived from an EMBL/GenBank/DDBJ whole genome shotgun (WGS) entry which is preliminary data.</text>
</comment>
<dbReference type="PANTHER" id="PTHR43201:SF5">
    <property type="entry name" value="MEDIUM-CHAIN ACYL-COA LIGASE ACSF2, MITOCHONDRIAL"/>
    <property type="match status" value="1"/>
</dbReference>
<keyword evidence="8" id="KW-1185">Reference proteome</keyword>
<evidence type="ECO:0000256" key="1">
    <source>
        <dbReference type="ARBA" id="ARBA00006432"/>
    </source>
</evidence>
<keyword evidence="4" id="KW-0067">ATP-binding</keyword>
<name>A0A1Y1Y0B9_9FUNG</name>
<dbReference type="SUPFAM" id="SSF56801">
    <property type="entry name" value="Acetyl-CoA synthetase-like"/>
    <property type="match status" value="1"/>
</dbReference>
<dbReference type="GO" id="GO:0031956">
    <property type="term" value="F:medium-chain fatty acid-CoA ligase activity"/>
    <property type="evidence" value="ECO:0007669"/>
    <property type="project" value="TreeGrafter"/>
</dbReference>
<dbReference type="Proteomes" id="UP000193498">
    <property type="component" value="Unassembled WGS sequence"/>
</dbReference>
<comment type="similarity">
    <text evidence="1">Belongs to the ATP-dependent AMP-binding enzyme family.</text>
</comment>
<dbReference type="Pfam" id="PF00501">
    <property type="entry name" value="AMP-binding"/>
    <property type="match status" value="1"/>
</dbReference>
<sequence length="506" mass="55156">MATLTQALFTQTTAPAVIIPAGGPALSYAELAEQVRSFQKQLSSAGLKPGDAVSMALVNSLEFVVAFFGITGARMISAPLNPNYSEAEFSFYLEDSKSKVLLVHAGWTKEQKPAVRAAAKFNVAVYEIGWSKEQSRILIRHTAGPKASGVDLSTLEACPDDVALLLHTSGTTGRPKGVPLTHRNITRTMGNVIRTYDLRSTDCTYLVMPLFHVHGMVCGLLSSLKSGGTVVIPPKFSATVFWDQFIEHGCTWYTAVPTIHQILLRHPGPKTKSKIRFIRSCSSSLAPATFEQIEKAFQVPVLEAYAMTEAAHQMTSNPLPPATRKPGSVGVGQGVQIAILDEQGNPTELGEVCIKGENVTKGYLNNPAANKSSFTQDGWFRTGDQGKIDSEGYLFLTGRIKELINRGGEKISPLEVDGTLLRHPKLAEVVSFAVPDEIYGQEVHAAAIPKSGETVTEAELKEFCKKTLSDFKIPKKFYITDFFPKTATGKIQRRIVSDYFCKKAKL</sequence>
<dbReference type="CDD" id="cd05926">
    <property type="entry name" value="FACL_fum10p_like"/>
    <property type="match status" value="1"/>
</dbReference>